<dbReference type="Proteomes" id="UP000198935">
    <property type="component" value="Unassembled WGS sequence"/>
</dbReference>
<sequence length="224" mass="25484">MTTMFKAVIFDLDGVIADTVEYHYLSTKRVAEEEDLSFSRERNQKMQGRSRADLIDELVKNSRKVYSPSEKQKLGERKNHYFQQYIAGLSQVDILPGVYELLRELKENRIKMAIASSSSNARTTLSNLGITHLFDCVVDTRTIRQMKPDPEIFLQAAERLDTACGDCIAMEDGEAGMKAIKQTPMFSVGIGSNDVVKTADWHVRQTSELSFSKLTYHFSQRRNS</sequence>
<evidence type="ECO:0000313" key="15">
    <source>
        <dbReference type="Proteomes" id="UP000198935"/>
    </source>
</evidence>
<evidence type="ECO:0000256" key="8">
    <source>
        <dbReference type="ARBA" id="ARBA00044968"/>
    </source>
</evidence>
<evidence type="ECO:0000256" key="13">
    <source>
        <dbReference type="PIRSR" id="PIRSR610972-4"/>
    </source>
</evidence>
<protein>
    <recommendedName>
        <fullName evidence="9">Beta-phosphoglucomutase</fullName>
        <ecNumber evidence="8">5.4.2.6</ecNumber>
    </recommendedName>
</protein>
<comment type="catalytic activity">
    <reaction evidence="7">
        <text>beta-D-glucose 1-phosphate = beta-D-glucose 6-phosphate</text>
        <dbReference type="Rhea" id="RHEA:20113"/>
        <dbReference type="ChEBI" id="CHEBI:57684"/>
        <dbReference type="ChEBI" id="CHEBI:58247"/>
        <dbReference type="EC" id="5.4.2.6"/>
    </reaction>
</comment>
<feature type="active site" description="Proton donor/acceptor" evidence="10">
    <location>
        <position position="13"/>
    </location>
</feature>
<feature type="binding site" evidence="12">
    <location>
        <position position="11"/>
    </location>
    <ligand>
        <name>Mg(2+)</name>
        <dbReference type="ChEBI" id="CHEBI:18420"/>
    </ligand>
</feature>
<dbReference type="InterPro" id="IPR023214">
    <property type="entry name" value="HAD_sf"/>
</dbReference>
<dbReference type="NCBIfam" id="TIGR02009">
    <property type="entry name" value="PGMB-YQAB-SF"/>
    <property type="match status" value="1"/>
</dbReference>
<comment type="similarity">
    <text evidence="1">Belongs to the HAD-like hydrolase superfamily. CbbY/CbbZ/Gph/YieH family.</text>
</comment>
<feature type="active site" description="Nucleophile" evidence="10">
    <location>
        <position position="11"/>
    </location>
</feature>
<evidence type="ECO:0000256" key="6">
    <source>
        <dbReference type="ARBA" id="ARBA00023277"/>
    </source>
</evidence>
<dbReference type="SFLD" id="SFLDS00003">
    <property type="entry name" value="Haloacid_Dehalogenase"/>
    <property type="match status" value="1"/>
</dbReference>
<keyword evidence="5" id="KW-0413">Isomerase</keyword>
<dbReference type="CDD" id="cd02598">
    <property type="entry name" value="HAD_BPGM"/>
    <property type="match status" value="1"/>
</dbReference>
<feature type="binding site" evidence="12">
    <location>
        <position position="172"/>
    </location>
    <ligand>
        <name>Mg(2+)</name>
        <dbReference type="ChEBI" id="CHEBI:18420"/>
    </ligand>
</feature>
<dbReference type="GO" id="GO:0008801">
    <property type="term" value="F:beta-phosphoglucomutase activity"/>
    <property type="evidence" value="ECO:0007669"/>
    <property type="project" value="UniProtKB-EC"/>
</dbReference>
<evidence type="ECO:0000256" key="7">
    <source>
        <dbReference type="ARBA" id="ARBA00044926"/>
    </source>
</evidence>
<dbReference type="Gene3D" id="3.40.50.1000">
    <property type="entry name" value="HAD superfamily/HAD-like"/>
    <property type="match status" value="1"/>
</dbReference>
<organism evidence="14 15">
    <name type="scientific">Evansella caseinilytica</name>
    <dbReference type="NCBI Taxonomy" id="1503961"/>
    <lineage>
        <taxon>Bacteria</taxon>
        <taxon>Bacillati</taxon>
        <taxon>Bacillota</taxon>
        <taxon>Bacilli</taxon>
        <taxon>Bacillales</taxon>
        <taxon>Bacillaceae</taxon>
        <taxon>Evansella</taxon>
    </lineage>
</organism>
<dbReference type="InterPro" id="IPR036412">
    <property type="entry name" value="HAD-like_sf"/>
</dbReference>
<evidence type="ECO:0000313" key="14">
    <source>
        <dbReference type="EMBL" id="SDY95102.1"/>
    </source>
</evidence>
<feature type="site" description="Important for catalytic activity and assists the phosphoryl transfer reaction to Asp8 by balancing charge and orienting the reacting groups" evidence="13">
    <location>
        <position position="116"/>
    </location>
</feature>
<proteinExistence type="inferred from homology"/>
<dbReference type="InterPro" id="IPR051600">
    <property type="entry name" value="Beta-PGM-like"/>
</dbReference>
<dbReference type="EMBL" id="FNPI01000004">
    <property type="protein sequence ID" value="SDY95102.1"/>
    <property type="molecule type" value="Genomic_DNA"/>
</dbReference>
<keyword evidence="3 12" id="KW-0479">Metal-binding</keyword>
<comment type="cofactor">
    <cofactor evidence="12">
        <name>Mg(2+)</name>
        <dbReference type="ChEBI" id="CHEBI:18420"/>
    </cofactor>
    <text evidence="12">Binds 2 magnesium ions per subunit.</text>
</comment>
<evidence type="ECO:0000256" key="12">
    <source>
        <dbReference type="PIRSR" id="PIRSR610972-3"/>
    </source>
</evidence>
<dbReference type="NCBIfam" id="TIGR01990">
    <property type="entry name" value="bPGM"/>
    <property type="match status" value="1"/>
</dbReference>
<feature type="binding site" evidence="11">
    <location>
        <begin position="46"/>
        <end position="51"/>
    </location>
    <ligand>
        <name>substrate</name>
    </ligand>
</feature>
<dbReference type="InterPro" id="IPR006439">
    <property type="entry name" value="HAD-SF_hydro_IA"/>
</dbReference>
<dbReference type="InterPro" id="IPR010976">
    <property type="entry name" value="B-phosphoglucomutase_hydrolase"/>
</dbReference>
<dbReference type="Pfam" id="PF13419">
    <property type="entry name" value="HAD_2"/>
    <property type="match status" value="1"/>
</dbReference>
<feature type="binding site" evidence="12">
    <location>
        <position position="171"/>
    </location>
    <ligand>
        <name>Mg(2+)</name>
        <dbReference type="ChEBI" id="CHEBI:18420"/>
    </ligand>
</feature>
<evidence type="ECO:0000256" key="4">
    <source>
        <dbReference type="ARBA" id="ARBA00022842"/>
    </source>
</evidence>
<gene>
    <name evidence="14" type="ORF">SAMN05421736_104299</name>
</gene>
<reference evidence="15" key="1">
    <citation type="submission" date="2016-10" db="EMBL/GenBank/DDBJ databases">
        <authorList>
            <person name="Varghese N."/>
            <person name="Submissions S."/>
        </authorList>
    </citation>
    <scope>NUCLEOTIDE SEQUENCE [LARGE SCALE GENOMIC DNA]</scope>
    <source>
        <strain evidence="15">SP</strain>
    </source>
</reference>
<keyword evidence="2" id="KW-0597">Phosphoprotein</keyword>
<dbReference type="Gene3D" id="1.10.150.240">
    <property type="entry name" value="Putative phosphatase, domain 2"/>
    <property type="match status" value="1"/>
</dbReference>
<keyword evidence="15" id="KW-1185">Reference proteome</keyword>
<feature type="binding site" evidence="12">
    <location>
        <position position="13"/>
    </location>
    <ligand>
        <name>Mg(2+)</name>
        <dbReference type="ChEBI" id="CHEBI:18420"/>
    </ligand>
</feature>
<feature type="binding site" evidence="11">
    <location>
        <position position="78"/>
    </location>
    <ligand>
        <name>substrate</name>
    </ligand>
</feature>
<name>A0A1H3P1W6_9BACI</name>
<evidence type="ECO:0000256" key="11">
    <source>
        <dbReference type="PIRSR" id="PIRSR610972-2"/>
    </source>
</evidence>
<dbReference type="GO" id="GO:0000287">
    <property type="term" value="F:magnesium ion binding"/>
    <property type="evidence" value="ECO:0007669"/>
    <property type="project" value="InterPro"/>
</dbReference>
<evidence type="ECO:0000256" key="1">
    <source>
        <dbReference type="ARBA" id="ARBA00006171"/>
    </source>
</evidence>
<dbReference type="EC" id="5.4.2.6" evidence="8"/>
<dbReference type="SFLD" id="SFLDG01135">
    <property type="entry name" value="C1.5.6:_HAD__Beta-PGM__Phospha"/>
    <property type="match status" value="1"/>
</dbReference>
<dbReference type="SFLD" id="SFLDG01129">
    <property type="entry name" value="C1.5:_HAD__Beta-PGM__Phosphata"/>
    <property type="match status" value="1"/>
</dbReference>
<keyword evidence="6" id="KW-0119">Carbohydrate metabolism</keyword>
<dbReference type="PANTHER" id="PTHR46193">
    <property type="entry name" value="6-PHOSPHOGLUCONATE PHOSPHATASE"/>
    <property type="match status" value="1"/>
</dbReference>
<evidence type="ECO:0000256" key="9">
    <source>
        <dbReference type="ARBA" id="ARBA00044991"/>
    </source>
</evidence>
<evidence type="ECO:0000256" key="10">
    <source>
        <dbReference type="PIRSR" id="PIRSR610972-1"/>
    </source>
</evidence>
<dbReference type="NCBIfam" id="TIGR01509">
    <property type="entry name" value="HAD-SF-IA-v3"/>
    <property type="match status" value="1"/>
</dbReference>
<dbReference type="AlphaFoldDB" id="A0A1H3P1W6"/>
<feature type="site" description="Important for catalytic activity and assists the phosphoryl transfer reaction to Asp8 by balancing charge and orienting the reacting groups" evidence="13">
    <location>
        <position position="147"/>
    </location>
</feature>
<feature type="binding site" evidence="11">
    <location>
        <begin position="11"/>
        <end position="13"/>
    </location>
    <ligand>
        <name>substrate</name>
    </ligand>
</feature>
<feature type="binding site" evidence="11">
    <location>
        <position position="147"/>
    </location>
    <ligand>
        <name>substrate</name>
    </ligand>
</feature>
<evidence type="ECO:0000256" key="5">
    <source>
        <dbReference type="ARBA" id="ARBA00023235"/>
    </source>
</evidence>
<dbReference type="STRING" id="1503961.SAMN05421736_104299"/>
<dbReference type="InterPro" id="IPR023198">
    <property type="entry name" value="PGP-like_dom2"/>
</dbReference>
<feature type="binding site" evidence="11">
    <location>
        <begin position="116"/>
        <end position="120"/>
    </location>
    <ligand>
        <name>substrate</name>
    </ligand>
</feature>
<dbReference type="SUPFAM" id="SSF56784">
    <property type="entry name" value="HAD-like"/>
    <property type="match status" value="1"/>
</dbReference>
<keyword evidence="4 12" id="KW-0460">Magnesium</keyword>
<evidence type="ECO:0000256" key="2">
    <source>
        <dbReference type="ARBA" id="ARBA00022553"/>
    </source>
</evidence>
<dbReference type="GO" id="GO:0005975">
    <property type="term" value="P:carbohydrate metabolic process"/>
    <property type="evidence" value="ECO:0007669"/>
    <property type="project" value="InterPro"/>
</dbReference>
<dbReference type="PANTHER" id="PTHR46193:SF18">
    <property type="entry name" value="HEXITOL PHOSPHATASE B"/>
    <property type="match status" value="1"/>
</dbReference>
<dbReference type="InterPro" id="IPR041492">
    <property type="entry name" value="HAD_2"/>
</dbReference>
<evidence type="ECO:0000256" key="3">
    <source>
        <dbReference type="ARBA" id="ARBA00022723"/>
    </source>
</evidence>
<accession>A0A1H3P1W6</accession>
<dbReference type="InterPro" id="IPR010972">
    <property type="entry name" value="Beta-PGM"/>
</dbReference>